<accession>A0ABQ9I2A6</accession>
<feature type="region of interest" description="Disordered" evidence="1">
    <location>
        <begin position="97"/>
        <end position="116"/>
    </location>
</feature>
<reference evidence="2 3" key="1">
    <citation type="submission" date="2023-02" db="EMBL/GenBank/DDBJ databases">
        <title>LHISI_Scaffold_Assembly.</title>
        <authorList>
            <person name="Stuart O.P."/>
            <person name="Cleave R."/>
            <person name="Magrath M.J.L."/>
            <person name="Mikheyev A.S."/>
        </authorList>
    </citation>
    <scope>NUCLEOTIDE SEQUENCE [LARGE SCALE GENOMIC DNA]</scope>
    <source>
        <strain evidence="2">Daus_M_001</strain>
        <tissue evidence="2">Leg muscle</tissue>
    </source>
</reference>
<dbReference type="EMBL" id="JARBHB010000003">
    <property type="protein sequence ID" value="KAJ8890774.1"/>
    <property type="molecule type" value="Genomic_DNA"/>
</dbReference>
<evidence type="ECO:0000313" key="3">
    <source>
        <dbReference type="Proteomes" id="UP001159363"/>
    </source>
</evidence>
<gene>
    <name evidence="2" type="ORF">PR048_010283</name>
</gene>
<proteinExistence type="predicted"/>
<organism evidence="2 3">
    <name type="scientific">Dryococelus australis</name>
    <dbReference type="NCBI Taxonomy" id="614101"/>
    <lineage>
        <taxon>Eukaryota</taxon>
        <taxon>Metazoa</taxon>
        <taxon>Ecdysozoa</taxon>
        <taxon>Arthropoda</taxon>
        <taxon>Hexapoda</taxon>
        <taxon>Insecta</taxon>
        <taxon>Pterygota</taxon>
        <taxon>Neoptera</taxon>
        <taxon>Polyneoptera</taxon>
        <taxon>Phasmatodea</taxon>
        <taxon>Verophasmatodea</taxon>
        <taxon>Anareolatae</taxon>
        <taxon>Phasmatidae</taxon>
        <taxon>Eurycanthinae</taxon>
        <taxon>Dryococelus</taxon>
    </lineage>
</organism>
<evidence type="ECO:0000256" key="1">
    <source>
        <dbReference type="SAM" id="MobiDB-lite"/>
    </source>
</evidence>
<protein>
    <submittedName>
        <fullName evidence="2">Uncharacterized protein</fullName>
    </submittedName>
</protein>
<comment type="caution">
    <text evidence="2">The sequence shown here is derived from an EMBL/GenBank/DDBJ whole genome shotgun (WGS) entry which is preliminary data.</text>
</comment>
<evidence type="ECO:0000313" key="2">
    <source>
        <dbReference type="EMBL" id="KAJ8890774.1"/>
    </source>
</evidence>
<feature type="compositionally biased region" description="Polar residues" evidence="1">
    <location>
        <begin position="106"/>
        <end position="116"/>
    </location>
</feature>
<dbReference type="Proteomes" id="UP001159363">
    <property type="component" value="Chromosome 3"/>
</dbReference>
<keyword evidence="3" id="KW-1185">Reference proteome</keyword>
<name>A0ABQ9I2A6_9NEOP</name>
<sequence>MPNETKAIPDLFYDPTSTPDAVAQAGEEMFLTMYQFPPSERDLNNCRYNSFMKSSKVKSNLASLPLTKGATKQHSFIVYVQTQQWLDDDSQSRTLGLGMRRRWSPQPRQNNGSNSS</sequence>